<dbReference type="PIRSF" id="PIRSF006648">
    <property type="entry name" value="DrrB"/>
    <property type="match status" value="1"/>
</dbReference>
<dbReference type="GO" id="GO:0043190">
    <property type="term" value="C:ATP-binding cassette (ABC) transporter complex"/>
    <property type="evidence" value="ECO:0007669"/>
    <property type="project" value="InterPro"/>
</dbReference>
<dbReference type="InterPro" id="IPR000412">
    <property type="entry name" value="ABC_2_transport"/>
</dbReference>
<evidence type="ECO:0000313" key="9">
    <source>
        <dbReference type="Proteomes" id="UP000002484"/>
    </source>
</evidence>
<dbReference type="STRING" id="298654.FraEuI1c_6305"/>
<keyword evidence="6" id="KW-0813">Transport</keyword>
<keyword evidence="2 6" id="KW-0812">Transmembrane</keyword>
<feature type="transmembrane region" description="Helical" evidence="6">
    <location>
        <begin position="91"/>
        <end position="113"/>
    </location>
</feature>
<evidence type="ECO:0000256" key="2">
    <source>
        <dbReference type="ARBA" id="ARBA00022692"/>
    </source>
</evidence>
<dbReference type="HOGENOM" id="CLU_039483_2_3_11"/>
<dbReference type="PROSITE" id="PS51012">
    <property type="entry name" value="ABC_TM2"/>
    <property type="match status" value="1"/>
</dbReference>
<dbReference type="Proteomes" id="UP000002484">
    <property type="component" value="Chromosome"/>
</dbReference>
<dbReference type="OrthoDB" id="9255971at2"/>
<dbReference type="InterPro" id="IPR051784">
    <property type="entry name" value="Nod_factor_ABC_transporter"/>
</dbReference>
<dbReference type="InParanoid" id="E3J4M5"/>
<feature type="transmembrane region" description="Helical" evidence="6">
    <location>
        <begin position="134"/>
        <end position="158"/>
    </location>
</feature>
<keyword evidence="3 6" id="KW-1133">Transmembrane helix</keyword>
<evidence type="ECO:0000256" key="3">
    <source>
        <dbReference type="ARBA" id="ARBA00022989"/>
    </source>
</evidence>
<dbReference type="InterPro" id="IPR013525">
    <property type="entry name" value="ABC2_TM"/>
</dbReference>
<comment type="similarity">
    <text evidence="6">Belongs to the ABC-2 integral membrane protein family.</text>
</comment>
<evidence type="ECO:0000256" key="5">
    <source>
        <dbReference type="ARBA" id="ARBA00023251"/>
    </source>
</evidence>
<organism evidence="8 9">
    <name type="scientific">Pseudofrankia inefficax (strain DSM 45817 / CECT 9037 / DDB 130130 / EuI1c)</name>
    <name type="common">Frankia inefficax</name>
    <dbReference type="NCBI Taxonomy" id="298654"/>
    <lineage>
        <taxon>Bacteria</taxon>
        <taxon>Bacillati</taxon>
        <taxon>Actinomycetota</taxon>
        <taxon>Actinomycetes</taxon>
        <taxon>Frankiales</taxon>
        <taxon>Frankiaceae</taxon>
        <taxon>Pseudofrankia</taxon>
    </lineage>
</organism>
<gene>
    <name evidence="8" type="ordered locus">FraEuI1c_6305</name>
</gene>
<dbReference type="Pfam" id="PF01061">
    <property type="entry name" value="ABC2_membrane"/>
    <property type="match status" value="1"/>
</dbReference>
<dbReference type="AlphaFoldDB" id="E3J4M5"/>
<accession>E3J4M5</accession>
<evidence type="ECO:0000256" key="1">
    <source>
        <dbReference type="ARBA" id="ARBA00004141"/>
    </source>
</evidence>
<evidence type="ECO:0000256" key="4">
    <source>
        <dbReference type="ARBA" id="ARBA00023136"/>
    </source>
</evidence>
<protein>
    <recommendedName>
        <fullName evidence="6">Transport permease protein</fullName>
    </recommendedName>
</protein>
<proteinExistence type="inferred from homology"/>
<dbReference type="PANTHER" id="PTHR43229">
    <property type="entry name" value="NODULATION PROTEIN J"/>
    <property type="match status" value="1"/>
</dbReference>
<dbReference type="GO" id="GO:0046677">
    <property type="term" value="P:response to antibiotic"/>
    <property type="evidence" value="ECO:0007669"/>
    <property type="project" value="UniProtKB-KW"/>
</dbReference>
<name>E3J4M5_PSEI1</name>
<sequence>MTTITEPAPVTGSLPAAVPTVAPTTSRTNARPAGYRQFGALTARLLRSLMRRPAYLAITLVQAVVWLPLFGSLFHSISTVPGFADNDYIDYLTPGVATMSVLFSAGWTGIRFIDDMETGVMERLLASPTRRWAIVGGTLANQALLVAVQVALIVLLGWSLGAHLRSGVPGVLVLIVVAVTLSAAVAALSDALALVVRRREALIAAANFLVLPLTFLSTAMMPAGLLPGWIRAVAHYNPANWAVTASRGAIAANPDWLSVLWNLLGLVALAALAWAVAVRAFRGYQRSL</sequence>
<evidence type="ECO:0000313" key="8">
    <source>
        <dbReference type="EMBL" id="ADP84289.1"/>
    </source>
</evidence>
<comment type="subcellular location">
    <subcellularLocation>
        <location evidence="6">Cell membrane</location>
        <topology evidence="6">Multi-pass membrane protein</topology>
    </subcellularLocation>
    <subcellularLocation>
        <location evidence="1">Membrane</location>
        <topology evidence="1">Multi-pass membrane protein</topology>
    </subcellularLocation>
</comment>
<feature type="transmembrane region" description="Helical" evidence="6">
    <location>
        <begin position="259"/>
        <end position="281"/>
    </location>
</feature>
<feature type="transmembrane region" description="Helical" evidence="6">
    <location>
        <begin position="170"/>
        <end position="196"/>
    </location>
</feature>
<keyword evidence="4 6" id="KW-0472">Membrane</keyword>
<keyword evidence="9" id="KW-1185">Reference proteome</keyword>
<evidence type="ECO:0000256" key="6">
    <source>
        <dbReference type="RuleBase" id="RU361157"/>
    </source>
</evidence>
<dbReference type="RefSeq" id="WP_013427402.1">
    <property type="nucleotide sequence ID" value="NC_014666.1"/>
</dbReference>
<dbReference type="GO" id="GO:0140359">
    <property type="term" value="F:ABC-type transporter activity"/>
    <property type="evidence" value="ECO:0007669"/>
    <property type="project" value="InterPro"/>
</dbReference>
<keyword evidence="5" id="KW-0046">Antibiotic resistance</keyword>
<dbReference type="KEGG" id="fri:FraEuI1c_6305"/>
<dbReference type="eggNOG" id="COG0842">
    <property type="taxonomic scope" value="Bacteria"/>
</dbReference>
<dbReference type="PANTHER" id="PTHR43229:SF2">
    <property type="entry name" value="NODULATION PROTEIN J"/>
    <property type="match status" value="1"/>
</dbReference>
<reference evidence="8 9" key="1">
    <citation type="submission" date="2010-10" db="EMBL/GenBank/DDBJ databases">
        <title>Complete sequence of Frankia sp. EuI1c.</title>
        <authorList>
            <consortium name="US DOE Joint Genome Institute"/>
            <person name="Lucas S."/>
            <person name="Copeland A."/>
            <person name="Lapidus A."/>
            <person name="Cheng J.-F."/>
            <person name="Bruce D."/>
            <person name="Goodwin L."/>
            <person name="Pitluck S."/>
            <person name="Chertkov O."/>
            <person name="Detter J.C."/>
            <person name="Han C."/>
            <person name="Tapia R."/>
            <person name="Land M."/>
            <person name="Hauser L."/>
            <person name="Jeffries C."/>
            <person name="Kyrpides N."/>
            <person name="Ivanova N."/>
            <person name="Mikhailova N."/>
            <person name="Beauchemin N."/>
            <person name="Sen A."/>
            <person name="Sur S.A."/>
            <person name="Gtari M."/>
            <person name="Wall L."/>
            <person name="Tisa L."/>
            <person name="Woyke T."/>
        </authorList>
    </citation>
    <scope>NUCLEOTIDE SEQUENCE [LARGE SCALE GENOMIC DNA]</scope>
    <source>
        <strain evidence="9">DSM 45817 / CECT 9037 / EuI1c</strain>
    </source>
</reference>
<dbReference type="EMBL" id="CP002299">
    <property type="protein sequence ID" value="ADP84289.1"/>
    <property type="molecule type" value="Genomic_DNA"/>
</dbReference>
<dbReference type="InterPro" id="IPR047817">
    <property type="entry name" value="ABC2_TM_bact-type"/>
</dbReference>
<feature type="transmembrane region" description="Helical" evidence="6">
    <location>
        <begin position="208"/>
        <end position="230"/>
    </location>
</feature>
<evidence type="ECO:0000259" key="7">
    <source>
        <dbReference type="PROSITE" id="PS51012"/>
    </source>
</evidence>
<feature type="domain" description="ABC transmembrane type-2" evidence="7">
    <location>
        <begin position="54"/>
        <end position="284"/>
    </location>
</feature>
<keyword evidence="6" id="KW-1003">Cell membrane</keyword>
<feature type="transmembrane region" description="Helical" evidence="6">
    <location>
        <begin position="54"/>
        <end position="71"/>
    </location>
</feature>